<dbReference type="KEGG" id="omr:OXIME_000741"/>
<evidence type="ECO:0000313" key="2">
    <source>
        <dbReference type="Proteomes" id="UP001451606"/>
    </source>
</evidence>
<name>A0AAX4NGD7_9ARCH</name>
<accession>A0AAX4NGD7</accession>
<protein>
    <recommendedName>
        <fullName evidence="3">DUF4143 domain-containing protein</fullName>
    </recommendedName>
</protein>
<sequence>MRPGSLSSFRKMKRVSFSRSPFLFSLNRGIYPDMGLIFEKLLFQALVADMYYREGNEEIDFMLPHKGNMTAIQVKSGNFNIEKFSTLLDKFDLPSVIIISDNEFGIHE</sequence>
<evidence type="ECO:0000313" key="1">
    <source>
        <dbReference type="EMBL" id="WYY00184.1"/>
    </source>
</evidence>
<dbReference type="EMBL" id="CP133772">
    <property type="protein sequence ID" value="WYY00184.1"/>
    <property type="molecule type" value="Genomic_DNA"/>
</dbReference>
<proteinExistence type="predicted"/>
<dbReference type="RefSeq" id="WP_393972134.1">
    <property type="nucleotide sequence ID" value="NZ_CP133772.1"/>
</dbReference>
<dbReference type="AlphaFoldDB" id="A0AAX4NGD7"/>
<gene>
    <name evidence="1" type="ORF">OXIME_000741</name>
</gene>
<organism evidence="1 2">
    <name type="scientific">Oxyplasma meridianum</name>
    <dbReference type="NCBI Taxonomy" id="3073602"/>
    <lineage>
        <taxon>Archaea</taxon>
        <taxon>Methanobacteriati</taxon>
        <taxon>Thermoplasmatota</taxon>
        <taxon>Thermoplasmata</taxon>
        <taxon>Thermoplasmatales</taxon>
        <taxon>Thermoplasmataceae</taxon>
        <taxon>Oxyplasma</taxon>
    </lineage>
</organism>
<reference evidence="1 2" key="1">
    <citation type="submission" date="2023-09" db="EMBL/GenBank/DDBJ databases">
        <authorList>
            <person name="Golyshina O.V."/>
            <person name="Lunev E.A."/>
            <person name="Bargiela R."/>
            <person name="Gaines M.C."/>
            <person name="Daum B."/>
            <person name="Bale N.J."/>
            <person name="Koenen M."/>
            <person name="Sinninghe Damst J.S."/>
            <person name="Yakimov M."/>
            <person name="Golyshin P.N."/>
        </authorList>
    </citation>
    <scope>NUCLEOTIDE SEQUENCE [LARGE SCALE GENOMIC DNA]</scope>
    <source>
        <strain evidence="1 2">M1</strain>
    </source>
</reference>
<keyword evidence="2" id="KW-1185">Reference proteome</keyword>
<evidence type="ECO:0008006" key="3">
    <source>
        <dbReference type="Google" id="ProtNLM"/>
    </source>
</evidence>
<dbReference type="Proteomes" id="UP001451606">
    <property type="component" value="Chromosome"/>
</dbReference>
<dbReference type="GeneID" id="95967472"/>